<evidence type="ECO:0000313" key="5">
    <source>
        <dbReference type="EMBL" id="HCW69076.1"/>
    </source>
</evidence>
<reference evidence="6 7" key="1">
    <citation type="journal article" date="2018" name="Nat. Biotechnol.">
        <title>A standardized bacterial taxonomy based on genome phylogeny substantially revises the tree of life.</title>
        <authorList>
            <person name="Parks D.H."/>
            <person name="Chuvochina M."/>
            <person name="Waite D.W."/>
            <person name="Rinke C."/>
            <person name="Skarshewski A."/>
            <person name="Chaumeil P.A."/>
            <person name="Hugenholtz P."/>
        </authorList>
    </citation>
    <scope>NUCLEOTIDE SEQUENCE [LARGE SCALE GENOMIC DNA]</scope>
    <source>
        <strain evidence="4">UBA8707</strain>
        <strain evidence="5">UBA9881</strain>
    </source>
</reference>
<dbReference type="InterPro" id="IPR001926">
    <property type="entry name" value="TrpB-like_PALP"/>
</dbReference>
<keyword evidence="2" id="KW-0663">Pyridoxal phosphate</keyword>
<evidence type="ECO:0000256" key="1">
    <source>
        <dbReference type="ARBA" id="ARBA00001933"/>
    </source>
</evidence>
<evidence type="ECO:0000313" key="4">
    <source>
        <dbReference type="EMBL" id="HBU96754.1"/>
    </source>
</evidence>
<evidence type="ECO:0000256" key="2">
    <source>
        <dbReference type="ARBA" id="ARBA00022898"/>
    </source>
</evidence>
<dbReference type="Proteomes" id="UP000264753">
    <property type="component" value="Unassembled WGS sequence"/>
</dbReference>
<dbReference type="InterPro" id="IPR036052">
    <property type="entry name" value="TrpB-like_PALP_sf"/>
</dbReference>
<evidence type="ECO:0000313" key="7">
    <source>
        <dbReference type="Proteomes" id="UP000264753"/>
    </source>
</evidence>
<protein>
    <recommendedName>
        <fullName evidence="3">Tryptophan synthase beta chain-like PALP domain-containing protein</fullName>
    </recommendedName>
</protein>
<dbReference type="Proteomes" id="UP000264179">
    <property type="component" value="Unassembled WGS sequence"/>
</dbReference>
<feature type="domain" description="Tryptophan synthase beta chain-like PALP" evidence="3">
    <location>
        <begin position="100"/>
        <end position="368"/>
    </location>
</feature>
<dbReference type="AlphaFoldDB" id="A0A358HPQ5"/>
<dbReference type="PANTHER" id="PTHR42937">
    <property type="match status" value="1"/>
</dbReference>
<dbReference type="Gene3D" id="3.40.50.1100">
    <property type="match status" value="2"/>
</dbReference>
<organism evidence="4 7">
    <name type="scientific">Thalassospira lucentensis</name>
    <dbReference type="NCBI Taxonomy" id="168935"/>
    <lineage>
        <taxon>Bacteria</taxon>
        <taxon>Pseudomonadati</taxon>
        <taxon>Pseudomonadota</taxon>
        <taxon>Alphaproteobacteria</taxon>
        <taxon>Rhodospirillales</taxon>
        <taxon>Thalassospiraceae</taxon>
        <taxon>Thalassospira</taxon>
    </lineage>
</organism>
<dbReference type="EMBL" id="DPOP01000143">
    <property type="protein sequence ID" value="HCW69076.1"/>
    <property type="molecule type" value="Genomic_DNA"/>
</dbReference>
<gene>
    <name evidence="4" type="ORF">DEF21_02455</name>
    <name evidence="5" type="ORF">DHR80_18120</name>
</gene>
<sequence>MKTTRSILPQPVCATGFTVLDFIAHRRDSILRIAKFLRHLTCILKQIVFDDPKSPYHNHQYVYSDTTLATQDHAVTGLNAFVPGRDEVYQALNLISSWPDYSQSPLLSCPGLADELGIGKVWIKDESKRFGLGGVKALGAPYGLKRQLLKRGIEPGSPQCRDYTAIAATDGNHGLATAWAATKFNCPAKIYVGSDVDPARMRRIRDNGAELVYVDGTYDDAVLAASDAAIASNVLLITDTDYSGDLDVTRDIMAGYAVLGVECARQLRAQNETLDSIFLQCGVGGMAAGCAIGMWHETGQKPVVCSVEPETAACVKTSIERGTLTRVPGKLLTRMVGLSCGCPSLSAFEILQDVCIGNIVINDTIAKRVQDQMTLGVRNDPPLDTWDTGISGIAGLWHVAQNPELRDRFALTSQSRVLVINSEGAIPDQYLQPNV</sequence>
<comment type="caution">
    <text evidence="4">The sequence shown here is derived from an EMBL/GenBank/DDBJ whole genome shotgun (WGS) entry which is preliminary data.</text>
</comment>
<dbReference type="SUPFAM" id="SSF53686">
    <property type="entry name" value="Tryptophan synthase beta subunit-like PLP-dependent enzymes"/>
    <property type="match status" value="1"/>
</dbReference>
<name>A0A358HPQ5_9PROT</name>
<proteinExistence type="predicted"/>
<dbReference type="Pfam" id="PF00291">
    <property type="entry name" value="PALP"/>
    <property type="match status" value="1"/>
</dbReference>
<dbReference type="PANTHER" id="PTHR42937:SF1">
    <property type="entry name" value="DIAMINOPROPIONATE AMMONIA-LYASE"/>
    <property type="match status" value="1"/>
</dbReference>
<dbReference type="EMBL" id="DOOG01000023">
    <property type="protein sequence ID" value="HBU96754.1"/>
    <property type="molecule type" value="Genomic_DNA"/>
</dbReference>
<evidence type="ECO:0000313" key="6">
    <source>
        <dbReference type="Proteomes" id="UP000264179"/>
    </source>
</evidence>
<accession>A0A358HPQ5</accession>
<evidence type="ECO:0000259" key="3">
    <source>
        <dbReference type="Pfam" id="PF00291"/>
    </source>
</evidence>
<dbReference type="CDD" id="cd00640">
    <property type="entry name" value="Trp-synth-beta_II"/>
    <property type="match status" value="1"/>
</dbReference>
<comment type="cofactor">
    <cofactor evidence="1">
        <name>pyridoxal 5'-phosphate</name>
        <dbReference type="ChEBI" id="CHEBI:597326"/>
    </cofactor>
</comment>